<evidence type="ECO:0000256" key="6">
    <source>
        <dbReference type="ARBA" id="ARBA00023242"/>
    </source>
</evidence>
<keyword evidence="5" id="KW-0804">Transcription</keyword>
<dbReference type="EMBL" id="KV745734">
    <property type="protein sequence ID" value="OCK73547.1"/>
    <property type="molecule type" value="Genomic_DNA"/>
</dbReference>
<dbReference type="PROSITE" id="PS00463">
    <property type="entry name" value="ZN2_CY6_FUNGAL_1"/>
    <property type="match status" value="1"/>
</dbReference>
<keyword evidence="6" id="KW-0539">Nucleus</keyword>
<evidence type="ECO:0000313" key="8">
    <source>
        <dbReference type="EMBL" id="OCK73547.1"/>
    </source>
</evidence>
<dbReference type="OrthoDB" id="3172332at2759"/>
<accession>A0A8E2J8U8</accession>
<dbReference type="InterPro" id="IPR052360">
    <property type="entry name" value="Transcr_Regulatory_Proteins"/>
</dbReference>
<dbReference type="PROSITE" id="PS50048">
    <property type="entry name" value="ZN2_CY6_FUNGAL_2"/>
    <property type="match status" value="1"/>
</dbReference>
<keyword evidence="2" id="KW-0862">Zinc</keyword>
<keyword evidence="3" id="KW-0805">Transcription regulation</keyword>
<dbReference type="Proteomes" id="UP000250266">
    <property type="component" value="Unassembled WGS sequence"/>
</dbReference>
<evidence type="ECO:0000259" key="7">
    <source>
        <dbReference type="PROSITE" id="PS50048"/>
    </source>
</evidence>
<dbReference type="GO" id="GO:0008270">
    <property type="term" value="F:zinc ion binding"/>
    <property type="evidence" value="ECO:0007669"/>
    <property type="project" value="InterPro"/>
</dbReference>
<keyword evidence="1" id="KW-0479">Metal-binding</keyword>
<protein>
    <recommendedName>
        <fullName evidence="7">Zn(2)-C6 fungal-type domain-containing protein</fullName>
    </recommendedName>
</protein>
<dbReference type="InterPro" id="IPR021858">
    <property type="entry name" value="Fun_TF"/>
</dbReference>
<dbReference type="Pfam" id="PF00172">
    <property type="entry name" value="Zn_clus"/>
    <property type="match status" value="1"/>
</dbReference>
<dbReference type="PANTHER" id="PTHR36206:SF16">
    <property type="entry name" value="TRANSCRIPTION FACTOR DOMAIN-CONTAINING PROTEIN-RELATED"/>
    <property type="match status" value="1"/>
</dbReference>
<dbReference type="CDD" id="cd00067">
    <property type="entry name" value="GAL4"/>
    <property type="match status" value="1"/>
</dbReference>
<evidence type="ECO:0000256" key="1">
    <source>
        <dbReference type="ARBA" id="ARBA00022723"/>
    </source>
</evidence>
<organism evidence="8 9">
    <name type="scientific">Lepidopterella palustris CBS 459.81</name>
    <dbReference type="NCBI Taxonomy" id="1314670"/>
    <lineage>
        <taxon>Eukaryota</taxon>
        <taxon>Fungi</taxon>
        <taxon>Dikarya</taxon>
        <taxon>Ascomycota</taxon>
        <taxon>Pezizomycotina</taxon>
        <taxon>Dothideomycetes</taxon>
        <taxon>Pleosporomycetidae</taxon>
        <taxon>Mytilinidiales</taxon>
        <taxon>Argynnaceae</taxon>
        <taxon>Lepidopterella</taxon>
    </lineage>
</organism>
<dbReference type="AlphaFoldDB" id="A0A8E2J8U8"/>
<dbReference type="GO" id="GO:0000981">
    <property type="term" value="F:DNA-binding transcription factor activity, RNA polymerase II-specific"/>
    <property type="evidence" value="ECO:0007669"/>
    <property type="project" value="InterPro"/>
</dbReference>
<evidence type="ECO:0000256" key="4">
    <source>
        <dbReference type="ARBA" id="ARBA00023125"/>
    </source>
</evidence>
<sequence>MQSKKKKGGHTKSRAGCRTCRIRRVKCDETKPDCRKCSSTGRACEWFTNNPSRPPIELARRSSFKPGFPDSSLTQMPDLKALELRGFEFFCTRTAPEMSYFDFDFWPNLVLQLSRSEPIVLHAAIALGSLHEHEESIGMPISKHRTSDLRHRFAVTQYNTAIRYLRERDANGNDPKARVLILTTCLIFVHLELLRGGYDMAIEHVRSGLKILQGRCSGYQQSPADSMLSTAFRRLDLQCAHFDKDGPMLQYQSRDVAENHCVFSQSGVSRLEDINKRWDTLLGASLKFLQSARTLRKEKANLNDAELIRTQGKLISFHRAYIEELESLVSQPDVLPSKKHWQSCLLVKMHVIGIRLQLSVCLAQDEELSYDTYHSDFSEMLSLAERFMFNSDGGSQHHDGLKRPSLTTHWGVIPPLFLVASKCRDPQTRRRGIALLESWPHREGFWDAGLAVAFARTVMEIEEQDPFTVGRIANAFGIVAEDQSHTTITYSRVQNAVNGPEEAVSMPI</sequence>
<keyword evidence="9" id="KW-1185">Reference proteome</keyword>
<evidence type="ECO:0000256" key="2">
    <source>
        <dbReference type="ARBA" id="ARBA00022833"/>
    </source>
</evidence>
<evidence type="ECO:0000313" key="9">
    <source>
        <dbReference type="Proteomes" id="UP000250266"/>
    </source>
</evidence>
<dbReference type="Gene3D" id="4.10.240.10">
    <property type="entry name" value="Zn(2)-C6 fungal-type DNA-binding domain"/>
    <property type="match status" value="1"/>
</dbReference>
<name>A0A8E2J8U8_9PEZI</name>
<evidence type="ECO:0000256" key="3">
    <source>
        <dbReference type="ARBA" id="ARBA00023015"/>
    </source>
</evidence>
<proteinExistence type="predicted"/>
<dbReference type="InterPro" id="IPR036864">
    <property type="entry name" value="Zn2-C6_fun-type_DNA-bd_sf"/>
</dbReference>
<dbReference type="SUPFAM" id="SSF57701">
    <property type="entry name" value="Zn2/Cys6 DNA-binding domain"/>
    <property type="match status" value="1"/>
</dbReference>
<dbReference type="Pfam" id="PF11951">
    <property type="entry name" value="Fungal_trans_2"/>
    <property type="match status" value="1"/>
</dbReference>
<dbReference type="SMART" id="SM00066">
    <property type="entry name" value="GAL4"/>
    <property type="match status" value="1"/>
</dbReference>
<gene>
    <name evidence="8" type="ORF">K432DRAFT_364750</name>
</gene>
<reference evidence="8 9" key="1">
    <citation type="journal article" date="2016" name="Nat. Commun.">
        <title>Ectomycorrhizal ecology is imprinted in the genome of the dominant symbiotic fungus Cenococcum geophilum.</title>
        <authorList>
            <consortium name="DOE Joint Genome Institute"/>
            <person name="Peter M."/>
            <person name="Kohler A."/>
            <person name="Ohm R.A."/>
            <person name="Kuo A."/>
            <person name="Krutzmann J."/>
            <person name="Morin E."/>
            <person name="Arend M."/>
            <person name="Barry K.W."/>
            <person name="Binder M."/>
            <person name="Choi C."/>
            <person name="Clum A."/>
            <person name="Copeland A."/>
            <person name="Grisel N."/>
            <person name="Haridas S."/>
            <person name="Kipfer T."/>
            <person name="LaButti K."/>
            <person name="Lindquist E."/>
            <person name="Lipzen A."/>
            <person name="Maire R."/>
            <person name="Meier B."/>
            <person name="Mihaltcheva S."/>
            <person name="Molinier V."/>
            <person name="Murat C."/>
            <person name="Poggeler S."/>
            <person name="Quandt C.A."/>
            <person name="Sperisen C."/>
            <person name="Tritt A."/>
            <person name="Tisserant E."/>
            <person name="Crous P.W."/>
            <person name="Henrissat B."/>
            <person name="Nehls U."/>
            <person name="Egli S."/>
            <person name="Spatafora J.W."/>
            <person name="Grigoriev I.V."/>
            <person name="Martin F.M."/>
        </authorList>
    </citation>
    <scope>NUCLEOTIDE SEQUENCE [LARGE SCALE GENOMIC DNA]</scope>
    <source>
        <strain evidence="8 9">CBS 459.81</strain>
    </source>
</reference>
<feature type="domain" description="Zn(2)-C6 fungal-type" evidence="7">
    <location>
        <begin position="16"/>
        <end position="46"/>
    </location>
</feature>
<evidence type="ECO:0000256" key="5">
    <source>
        <dbReference type="ARBA" id="ARBA00023163"/>
    </source>
</evidence>
<keyword evidence="4" id="KW-0238">DNA-binding</keyword>
<dbReference type="InterPro" id="IPR001138">
    <property type="entry name" value="Zn2Cys6_DnaBD"/>
</dbReference>
<dbReference type="PANTHER" id="PTHR36206">
    <property type="entry name" value="ASPERCRYPTIN BIOSYNTHESIS CLUSTER-SPECIFIC TRANSCRIPTION REGULATOR ATNN-RELATED"/>
    <property type="match status" value="1"/>
</dbReference>
<dbReference type="GO" id="GO:0003677">
    <property type="term" value="F:DNA binding"/>
    <property type="evidence" value="ECO:0007669"/>
    <property type="project" value="UniProtKB-KW"/>
</dbReference>